<evidence type="ECO:0000313" key="16">
    <source>
        <dbReference type="RefSeq" id="XP_026678157.1"/>
    </source>
</evidence>
<dbReference type="GeneID" id="103507734"/>
<dbReference type="GO" id="GO:0008270">
    <property type="term" value="F:zinc ion binding"/>
    <property type="evidence" value="ECO:0007669"/>
    <property type="project" value="UniProtKB-KW"/>
</dbReference>
<dbReference type="GO" id="GO:0000977">
    <property type="term" value="F:RNA polymerase II transcription regulatory region sequence-specific DNA binding"/>
    <property type="evidence" value="ECO:0007669"/>
    <property type="project" value="TreeGrafter"/>
</dbReference>
<feature type="domain" description="C2H2-type" evidence="14">
    <location>
        <begin position="222"/>
        <end position="249"/>
    </location>
</feature>
<dbReference type="GO" id="GO:0010557">
    <property type="term" value="P:positive regulation of macromolecule biosynthetic process"/>
    <property type="evidence" value="ECO:0007669"/>
    <property type="project" value="UniProtKB-ARBA"/>
</dbReference>
<dbReference type="FunFam" id="3.30.160.60:FF:000100">
    <property type="entry name" value="Zinc finger 45-like"/>
    <property type="match status" value="1"/>
</dbReference>
<evidence type="ECO:0000256" key="7">
    <source>
        <dbReference type="ARBA" id="ARBA00023015"/>
    </source>
</evidence>
<keyword evidence="15" id="KW-1185">Reference proteome</keyword>
<evidence type="ECO:0000256" key="2">
    <source>
        <dbReference type="ARBA" id="ARBA00006991"/>
    </source>
</evidence>
<evidence type="ECO:0000256" key="9">
    <source>
        <dbReference type="ARBA" id="ARBA00023159"/>
    </source>
</evidence>
<dbReference type="PROSITE" id="PS00028">
    <property type="entry name" value="ZINC_FINGER_C2H2_1"/>
    <property type="match status" value="7"/>
</dbReference>
<dbReference type="KEGG" id="dci:103507734"/>
<feature type="compositionally biased region" description="Basic and acidic residues" evidence="13">
    <location>
        <begin position="569"/>
        <end position="579"/>
    </location>
</feature>
<sequence>MLVQLPVLPRSLNLSQYLSTHSIGIVFCVSDLGSDYGDNEPLSASTSTSAALCSICQRPTDNTSKDTSLCTCNTPKQFSQPENIPLKKKKEFKKLASTLSRRQLFPEEVPGQIELVKDEVKEEDPSIPTFLHTCPVCEEQFFSSDILSQHLEVHPATSPRPSTSLTPKIIIPKPPPSTSTTLTLTGKSSTDRPFACDNCSKAFSSKFKLMRHVLIHSDQRQYRCPTCDKTFHRKDHLKNHIKVHNPVKRRFKCEKEDCGKEYSSILSFKKHNAVHSVEEGSLDCKICGNLFSSKEDIVKHLKIHSGSRTMKTPADRKYHCEHCDRSFFTGKDVRRHMVVHTGRRDFLCQYCPQRFGRKDHLTRHIKKSHNSSSKKNKLKKSSSTSGLGEAKEKPSKSLVETYVTYEQDVECNINSLSADVKEACETITSGFYKEPKTEDTTGEENVLYVTVPSSSLYEESTPGPSSVFQDPHFQPFPSDDIKLEESDFSADNNEGLTSLIELLPIMSGNEIETTPAADFLEPGSETGTYMNFNTNEFLSLYMEPSEGSSQTTPLPRFSQAFNVTQHPPPEQEHSTDELHLPIPDPNSK</sequence>
<feature type="compositionally biased region" description="Basic residues" evidence="13">
    <location>
        <begin position="363"/>
        <end position="380"/>
    </location>
</feature>
<dbReference type="PROSITE" id="PS50157">
    <property type="entry name" value="ZINC_FINGER_C2H2_2"/>
    <property type="match status" value="7"/>
</dbReference>
<gene>
    <name evidence="16" type="primary">LOC103507734</name>
</gene>
<proteinExistence type="inferred from homology"/>
<dbReference type="FunFam" id="3.30.160.60:FF:000256">
    <property type="entry name" value="PLAG1 like zinc finger 2"/>
    <property type="match status" value="1"/>
</dbReference>
<dbReference type="Pfam" id="PF00096">
    <property type="entry name" value="zf-C2H2"/>
    <property type="match status" value="3"/>
</dbReference>
<evidence type="ECO:0000256" key="3">
    <source>
        <dbReference type="ARBA" id="ARBA00022723"/>
    </source>
</evidence>
<feature type="domain" description="C2H2-type" evidence="14">
    <location>
        <begin position="282"/>
        <end position="309"/>
    </location>
</feature>
<evidence type="ECO:0000256" key="4">
    <source>
        <dbReference type="ARBA" id="ARBA00022737"/>
    </source>
</evidence>
<evidence type="ECO:0000256" key="1">
    <source>
        <dbReference type="ARBA" id="ARBA00004123"/>
    </source>
</evidence>
<organism evidence="15 16">
    <name type="scientific">Diaphorina citri</name>
    <name type="common">Asian citrus psyllid</name>
    <dbReference type="NCBI Taxonomy" id="121845"/>
    <lineage>
        <taxon>Eukaryota</taxon>
        <taxon>Metazoa</taxon>
        <taxon>Ecdysozoa</taxon>
        <taxon>Arthropoda</taxon>
        <taxon>Hexapoda</taxon>
        <taxon>Insecta</taxon>
        <taxon>Pterygota</taxon>
        <taxon>Neoptera</taxon>
        <taxon>Paraneoptera</taxon>
        <taxon>Hemiptera</taxon>
        <taxon>Sternorrhyncha</taxon>
        <taxon>Psylloidea</taxon>
        <taxon>Psyllidae</taxon>
        <taxon>Diaphorininae</taxon>
        <taxon>Diaphorina</taxon>
    </lineage>
</organism>
<keyword evidence="6" id="KW-0862">Zinc</keyword>
<dbReference type="PANTHER" id="PTHR24409">
    <property type="entry name" value="ZINC FINGER PROTEIN 142"/>
    <property type="match status" value="1"/>
</dbReference>
<name>A0A3Q0IPJ6_DIACI</name>
<evidence type="ECO:0000256" key="11">
    <source>
        <dbReference type="ARBA" id="ARBA00023242"/>
    </source>
</evidence>
<feature type="domain" description="C2H2-type" evidence="14">
    <location>
        <begin position="194"/>
        <end position="221"/>
    </location>
</feature>
<keyword evidence="11" id="KW-0539">Nucleus</keyword>
<evidence type="ECO:0000256" key="10">
    <source>
        <dbReference type="ARBA" id="ARBA00023163"/>
    </source>
</evidence>
<dbReference type="Proteomes" id="UP000079169">
    <property type="component" value="Unplaced"/>
</dbReference>
<evidence type="ECO:0000259" key="14">
    <source>
        <dbReference type="PROSITE" id="PS50157"/>
    </source>
</evidence>
<comment type="subcellular location">
    <subcellularLocation>
        <location evidence="1">Nucleus</location>
    </subcellularLocation>
</comment>
<dbReference type="SUPFAM" id="SSF57667">
    <property type="entry name" value="beta-beta-alpha zinc fingers"/>
    <property type="match status" value="3"/>
</dbReference>
<feature type="domain" description="C2H2-type" evidence="14">
    <location>
        <begin position="132"/>
        <end position="159"/>
    </location>
</feature>
<dbReference type="FunFam" id="3.30.160.60:FF:000231">
    <property type="entry name" value="PLAG1 like zinc finger 2"/>
    <property type="match status" value="1"/>
</dbReference>
<evidence type="ECO:0000256" key="12">
    <source>
        <dbReference type="PROSITE-ProRule" id="PRU00042"/>
    </source>
</evidence>
<dbReference type="AlphaFoldDB" id="A0A3Q0IPJ6"/>
<feature type="region of interest" description="Disordered" evidence="13">
    <location>
        <begin position="363"/>
        <end position="393"/>
    </location>
</feature>
<dbReference type="GO" id="GO:0005634">
    <property type="term" value="C:nucleus"/>
    <property type="evidence" value="ECO:0007669"/>
    <property type="project" value="UniProtKB-SubCell"/>
</dbReference>
<evidence type="ECO:0000256" key="8">
    <source>
        <dbReference type="ARBA" id="ARBA00023125"/>
    </source>
</evidence>
<dbReference type="InterPro" id="IPR036236">
    <property type="entry name" value="Znf_C2H2_sf"/>
</dbReference>
<dbReference type="InterPro" id="IPR013087">
    <property type="entry name" value="Znf_C2H2_type"/>
</dbReference>
<keyword evidence="8" id="KW-0238">DNA-binding</keyword>
<keyword evidence="5 12" id="KW-0863">Zinc-finger</keyword>
<feature type="domain" description="C2H2-type" evidence="14">
    <location>
        <begin position="318"/>
        <end position="345"/>
    </location>
</feature>
<feature type="domain" description="C2H2-type" evidence="14">
    <location>
        <begin position="346"/>
        <end position="374"/>
    </location>
</feature>
<keyword evidence="4" id="KW-0677">Repeat</keyword>
<accession>A0A3Q0IPJ6</accession>
<feature type="region of interest" description="Disordered" evidence="13">
    <location>
        <begin position="543"/>
        <end position="588"/>
    </location>
</feature>
<dbReference type="Gene3D" id="3.30.160.60">
    <property type="entry name" value="Classic Zinc Finger"/>
    <property type="match status" value="5"/>
</dbReference>
<dbReference type="PANTHER" id="PTHR24409:SF295">
    <property type="entry name" value="AZ2-RELATED"/>
    <property type="match status" value="1"/>
</dbReference>
<evidence type="ECO:0000256" key="5">
    <source>
        <dbReference type="ARBA" id="ARBA00022771"/>
    </source>
</evidence>
<feature type="region of interest" description="Disordered" evidence="13">
    <location>
        <begin position="154"/>
        <end position="183"/>
    </location>
</feature>
<feature type="compositionally biased region" description="Polar residues" evidence="13">
    <location>
        <begin position="546"/>
        <end position="565"/>
    </location>
</feature>
<evidence type="ECO:0000256" key="13">
    <source>
        <dbReference type="SAM" id="MobiDB-lite"/>
    </source>
</evidence>
<keyword evidence="3" id="KW-0479">Metal-binding</keyword>
<evidence type="ECO:0000313" key="15">
    <source>
        <dbReference type="Proteomes" id="UP000079169"/>
    </source>
</evidence>
<keyword evidence="10" id="KW-0804">Transcription</keyword>
<protein>
    <submittedName>
        <fullName evidence="16">Zinc finger protein Xfin-like</fullName>
    </submittedName>
</protein>
<dbReference type="PaxDb" id="121845-A0A3Q0IPJ6"/>
<dbReference type="FunFam" id="3.30.160.60:FF:000065">
    <property type="entry name" value="B-cell CLL/lymphoma 6, member B"/>
    <property type="match status" value="1"/>
</dbReference>
<dbReference type="SMART" id="SM00355">
    <property type="entry name" value="ZnF_C2H2"/>
    <property type="match status" value="7"/>
</dbReference>
<keyword evidence="7" id="KW-0805">Transcription regulation</keyword>
<dbReference type="GO" id="GO:0000981">
    <property type="term" value="F:DNA-binding transcription factor activity, RNA polymerase II-specific"/>
    <property type="evidence" value="ECO:0007669"/>
    <property type="project" value="TreeGrafter"/>
</dbReference>
<evidence type="ECO:0000256" key="6">
    <source>
        <dbReference type="ARBA" id="ARBA00022833"/>
    </source>
</evidence>
<comment type="similarity">
    <text evidence="2">Belongs to the krueppel C2H2-type zinc-finger protein family.</text>
</comment>
<feature type="domain" description="C2H2-type" evidence="14">
    <location>
        <begin position="251"/>
        <end position="280"/>
    </location>
</feature>
<reference evidence="16" key="1">
    <citation type="submission" date="2025-08" db="UniProtKB">
        <authorList>
            <consortium name="RefSeq"/>
        </authorList>
    </citation>
    <scope>IDENTIFICATION</scope>
</reference>
<keyword evidence="9" id="KW-0010">Activator</keyword>
<dbReference type="STRING" id="121845.A0A3Q0IPJ6"/>
<dbReference type="RefSeq" id="XP_026678157.1">
    <property type="nucleotide sequence ID" value="XM_026822356.1"/>
</dbReference>